<evidence type="ECO:0000256" key="7">
    <source>
        <dbReference type="RuleBase" id="RU365082"/>
    </source>
</evidence>
<feature type="region of interest" description="Disordered" evidence="8">
    <location>
        <begin position="274"/>
        <end position="310"/>
    </location>
</feature>
<feature type="region of interest" description="Disordered" evidence="8">
    <location>
        <begin position="1102"/>
        <end position="1122"/>
    </location>
</feature>
<dbReference type="GO" id="GO:0003712">
    <property type="term" value="F:transcription coregulator activity"/>
    <property type="evidence" value="ECO:0007669"/>
    <property type="project" value="UniProtKB-UniRule"/>
</dbReference>
<keyword evidence="3 7" id="KW-0805">Transcription regulation</keyword>
<dbReference type="InterPro" id="IPR055122">
    <property type="entry name" value="Med14_N"/>
</dbReference>
<dbReference type="InParanoid" id="E1ZFS1"/>
<evidence type="ECO:0000256" key="6">
    <source>
        <dbReference type="ARBA" id="ARBA00023242"/>
    </source>
</evidence>
<sequence length="1418" mass="146456">MAGEQQALSSLQLVAFRDVLDNVVQQAHAELQQLAERLPAVGDEERKRQLLQHLQTTRQRLQRLHVCAQWAHKAKAVNTCREVLKASQDHGAAFVHAADELFRLNEELRFCRAPLFDVSFALHIMQTGTYRLLPSVIEDELQQPGQRLERPGEVDEARRGQQRRDALRRLDFLLRSKLLASELPAGMRVLRVRGGQAWVAGGGGQYKAQLTLVPAPRDDVTLAKYRPPGEAEEAEGKHQRQWLQQHIEQRMWVAGDVEQLARLGKTGWVVVPQPASASKEQQQGKASSAPAPSSSLALSQQPAATADSKEQLPLVRDELDQQQQQGEAGQQLPPFSISPLAAMHAILCQTAGRLALFSILLSDARQLEGGSWKGCLKLSRAASGSGIRLAYWQQLPVVGYSELLCLREGQPYQLEAGGTQQQQQEAPAVEVSLQEDGRLAAASSPQLQHPQSGEHIQLPLPLDSAASLSADRLLLQAAASSAAVQLAAVQAVLQRAGRLAPAGNHAELLLLGAASPAAGTAGVAAQAPPPTSPLLQLWSGGSLQLSLTVQLRSGRLLLAAGSALLESEQGPSAAAAVAAAQQQLDAAQREALTQPLPPGSSRGMLGAALAAEALGRLSLQLSMRQRMDAAAADASACGLRRATLPARLLQQHLRQVALLVEPPTPNTLTLALPAFLPPPDMQQWARQQQQQPGSGGAGAAGIDGGATRCFLLIDFGEAAAAGGTNGNAERRGAPPRLLLAVCSCTGRGTVTRVLQLSELPQELLLQAQQAAEGAGGALAGNAPASRKRRADDAAADGEGEQPAPAPATRGGGGGRLGLASLSSWCRRQASWAALRAQMLLLPVQYAEELALAPAAQQQPAQAQQLQPPPQQQQVIRLPKAPVLGELESWAAAHLAAQHGGSNARAPPPARRPVATMQLEAGEAEAGAGRWRVDIASAYFGHLEQLLRRQGIALAPPQPDAAHIAAHSGGLTMHYSLQKGKRERTFEQRRRQQQQQRSSAGIDGACRHSVLTGVTDMVRVGMLHLCLTRLAGCMAVNPLAAAAQALAAAAAAGPPPAGAAAAGGANGGLAAPGGGVGLLGSMDFLASGGMDLLAGAKEPGNGGLPNGVAAPGGQGPAGPASGGEAAEGLVWPLPGCGSVRLQAAGLTHVELLVAPPPAPKGQLGAAAQPPPPPVRVTVTWADTLAGAPRAAGGGGGGLMQHIRCGVACEPPLPPPVTAALAQQLEAGRADLFLDALCLAAHSAAAAAAQLTPQAQRAAGLLPGAVKLLGAGGEATSSVEGAAGGAHSSALRLRAQVQHGEHAATLCLSFHAVGYTLLQLQPAQTHAANAAAASWMPAMWQRLSQRVPSFAPLDAGGLAPTAADGGGSSAQQAAAGEAPQKRLVRQAWVHRDGLAAVLAEILHAVGAPAAAAPADGTALA</sequence>
<feature type="compositionally biased region" description="Low complexity" evidence="8">
    <location>
        <begin position="286"/>
        <end position="304"/>
    </location>
</feature>
<name>E1ZFS1_CHLVA</name>
<keyword evidence="6 7" id="KW-0539">Nucleus</keyword>
<comment type="function">
    <text evidence="7">Component of the Mediator complex, a coactivator involved in the regulated transcription of nearly all RNA polymerase II-dependent genes. Mediator functions as a bridge to convey information from gene-specific regulatory proteins to the basal RNA polymerase II transcription machinery. Mediator is recruited to promoters by direct interactions with regulatory proteins and serves as a scaffold for the assembly of a functional preinitiation complex with RNA polymerase II and the general transcription factors.</text>
</comment>
<comment type="similarity">
    <text evidence="2 7">Belongs to the Mediator complex subunit 14 family.</text>
</comment>
<keyword evidence="11" id="KW-1185">Reference proteome</keyword>
<feature type="domain" description="Mediator complex subunit MED14 N-terminal" evidence="9">
    <location>
        <begin position="14"/>
        <end position="212"/>
    </location>
</feature>
<dbReference type="Proteomes" id="UP000008141">
    <property type="component" value="Unassembled WGS sequence"/>
</dbReference>
<dbReference type="GO" id="GO:0070847">
    <property type="term" value="C:core mediator complex"/>
    <property type="evidence" value="ECO:0007669"/>
    <property type="project" value="TreeGrafter"/>
</dbReference>
<dbReference type="STRING" id="554065.E1ZFS1"/>
<dbReference type="PANTHER" id="PTHR12809:SF2">
    <property type="entry name" value="MEDIATOR OF RNA POLYMERASE II TRANSCRIPTION SUBUNIT 14"/>
    <property type="match status" value="1"/>
</dbReference>
<dbReference type="OrthoDB" id="514257at2759"/>
<evidence type="ECO:0000256" key="3">
    <source>
        <dbReference type="ARBA" id="ARBA00023015"/>
    </source>
</evidence>
<feature type="region of interest" description="Disordered" evidence="8">
    <location>
        <begin position="776"/>
        <end position="813"/>
    </location>
</feature>
<dbReference type="EMBL" id="GL433845">
    <property type="protein sequence ID" value="EFN55179.1"/>
    <property type="molecule type" value="Genomic_DNA"/>
</dbReference>
<proteinExistence type="inferred from homology"/>
<evidence type="ECO:0000313" key="11">
    <source>
        <dbReference type="Proteomes" id="UP000008141"/>
    </source>
</evidence>
<evidence type="ECO:0000256" key="1">
    <source>
        <dbReference type="ARBA" id="ARBA00004123"/>
    </source>
</evidence>
<feature type="region of interest" description="Disordered" evidence="8">
    <location>
        <begin position="979"/>
        <end position="1001"/>
    </location>
</feature>
<dbReference type="InterPro" id="IPR013947">
    <property type="entry name" value="Mediator_Med14"/>
</dbReference>
<dbReference type="GeneID" id="17354746"/>
<evidence type="ECO:0000259" key="9">
    <source>
        <dbReference type="Pfam" id="PF08638"/>
    </source>
</evidence>
<dbReference type="Pfam" id="PF08638">
    <property type="entry name" value="Med14"/>
    <property type="match status" value="1"/>
</dbReference>
<protein>
    <recommendedName>
        <fullName evidence="7">Mediator of RNA polymerase II transcription subunit 14</fullName>
    </recommendedName>
    <alternativeName>
        <fullName evidence="7">Mediator complex subunit 14</fullName>
    </alternativeName>
</protein>
<dbReference type="eggNOG" id="KOG1875">
    <property type="taxonomic scope" value="Eukaryota"/>
</dbReference>
<comment type="subcellular location">
    <subcellularLocation>
        <location evidence="1 7">Nucleus</location>
    </subcellularLocation>
</comment>
<comment type="subunit">
    <text evidence="7">Component of the Mediator complex.</text>
</comment>
<feature type="compositionally biased region" description="Polar residues" evidence="8">
    <location>
        <begin position="275"/>
        <end position="285"/>
    </location>
</feature>
<evidence type="ECO:0000256" key="2">
    <source>
        <dbReference type="ARBA" id="ARBA00007813"/>
    </source>
</evidence>
<evidence type="ECO:0000256" key="5">
    <source>
        <dbReference type="ARBA" id="ARBA00023163"/>
    </source>
</evidence>
<keyword evidence="5 7" id="KW-0804">Transcription</keyword>
<reference evidence="10 11" key="1">
    <citation type="journal article" date="2010" name="Plant Cell">
        <title>The Chlorella variabilis NC64A genome reveals adaptation to photosymbiosis, coevolution with viruses, and cryptic sex.</title>
        <authorList>
            <person name="Blanc G."/>
            <person name="Duncan G."/>
            <person name="Agarkova I."/>
            <person name="Borodovsky M."/>
            <person name="Gurnon J."/>
            <person name="Kuo A."/>
            <person name="Lindquist E."/>
            <person name="Lucas S."/>
            <person name="Pangilinan J."/>
            <person name="Polle J."/>
            <person name="Salamov A."/>
            <person name="Terry A."/>
            <person name="Yamada T."/>
            <person name="Dunigan D.D."/>
            <person name="Grigoriev I.V."/>
            <person name="Claverie J.M."/>
            <person name="Van Etten J.L."/>
        </authorList>
    </citation>
    <scope>NUCLEOTIDE SEQUENCE [LARGE SCALE GENOMIC DNA]</scope>
    <source>
        <strain evidence="10 11">NC64A</strain>
    </source>
</reference>
<dbReference type="KEGG" id="cvr:CHLNCDRAFT_134324"/>
<gene>
    <name evidence="10" type="ORF">CHLNCDRAFT_134324</name>
</gene>
<dbReference type="GO" id="GO:0016592">
    <property type="term" value="C:mediator complex"/>
    <property type="evidence" value="ECO:0007669"/>
    <property type="project" value="UniProtKB-UniRule"/>
</dbReference>
<dbReference type="GO" id="GO:0006357">
    <property type="term" value="P:regulation of transcription by RNA polymerase II"/>
    <property type="evidence" value="ECO:0007669"/>
    <property type="project" value="InterPro"/>
</dbReference>
<evidence type="ECO:0000256" key="4">
    <source>
        <dbReference type="ARBA" id="ARBA00023159"/>
    </source>
</evidence>
<dbReference type="RefSeq" id="XP_005847281.1">
    <property type="nucleotide sequence ID" value="XM_005847219.1"/>
</dbReference>
<accession>E1ZFS1</accession>
<evidence type="ECO:0000313" key="10">
    <source>
        <dbReference type="EMBL" id="EFN55179.1"/>
    </source>
</evidence>
<keyword evidence="4 7" id="KW-0010">Activator</keyword>
<organism evidence="11">
    <name type="scientific">Chlorella variabilis</name>
    <name type="common">Green alga</name>
    <dbReference type="NCBI Taxonomy" id="554065"/>
    <lineage>
        <taxon>Eukaryota</taxon>
        <taxon>Viridiplantae</taxon>
        <taxon>Chlorophyta</taxon>
        <taxon>core chlorophytes</taxon>
        <taxon>Trebouxiophyceae</taxon>
        <taxon>Chlorellales</taxon>
        <taxon>Chlorellaceae</taxon>
        <taxon>Chlorella clade</taxon>
        <taxon>Chlorella</taxon>
    </lineage>
</organism>
<feature type="compositionally biased region" description="Gly residues" evidence="8">
    <location>
        <begin position="1102"/>
        <end position="1115"/>
    </location>
</feature>
<evidence type="ECO:0000256" key="8">
    <source>
        <dbReference type="SAM" id="MobiDB-lite"/>
    </source>
</evidence>
<dbReference type="PANTHER" id="PTHR12809">
    <property type="entry name" value="MEDIATOR COMPLEX SUBUNIT"/>
    <property type="match status" value="1"/>
</dbReference>